<proteinExistence type="predicted"/>
<protein>
    <submittedName>
        <fullName evidence="2">Protein containing Acyl-CoA dehydrogenase</fullName>
        <ecNumber evidence="2">1.3.99.-</ecNumber>
    </submittedName>
</protein>
<reference evidence="2" key="1">
    <citation type="journal article" date="2013" name="Environ. Microbiol.">
        <title>Microbiota from the distal guts of lean and obese adolescents exhibit partial functional redundancy besides clear differences in community structure.</title>
        <authorList>
            <person name="Ferrer M."/>
            <person name="Ruiz A."/>
            <person name="Lanza F."/>
            <person name="Haange S.B."/>
            <person name="Oberbach A."/>
            <person name="Till H."/>
            <person name="Bargiela R."/>
            <person name="Campoy C."/>
            <person name="Segura M.T."/>
            <person name="Richter M."/>
            <person name="von Bergen M."/>
            <person name="Seifert J."/>
            <person name="Suarez A."/>
        </authorList>
    </citation>
    <scope>NUCLEOTIDE SEQUENCE</scope>
</reference>
<dbReference type="EC" id="1.3.99.-" evidence="2"/>
<feature type="non-terminal residue" evidence="2">
    <location>
        <position position="84"/>
    </location>
</feature>
<dbReference type="InterPro" id="IPR037069">
    <property type="entry name" value="AcylCoA_DH/ox_N_sf"/>
</dbReference>
<dbReference type="Gene3D" id="1.10.540.10">
    <property type="entry name" value="Acyl-CoA dehydrogenase/oxidase, N-terminal domain"/>
    <property type="match status" value="1"/>
</dbReference>
<accession>K1U050</accession>
<dbReference type="GO" id="GO:0050660">
    <property type="term" value="F:flavin adenine dinucleotide binding"/>
    <property type="evidence" value="ECO:0007669"/>
    <property type="project" value="InterPro"/>
</dbReference>
<name>K1U050_9ZZZZ</name>
<feature type="domain" description="Acyl-CoA dehydrogenase/oxidase N-terminal" evidence="1">
    <location>
        <begin position="25"/>
        <end position="83"/>
    </location>
</feature>
<dbReference type="Pfam" id="PF02771">
    <property type="entry name" value="Acyl-CoA_dh_N"/>
    <property type="match status" value="1"/>
</dbReference>
<evidence type="ECO:0000313" key="2">
    <source>
        <dbReference type="EMBL" id="EKC64901.1"/>
    </source>
</evidence>
<gene>
    <name evidence="2" type="ORF">OBE_06707</name>
</gene>
<dbReference type="InterPro" id="IPR009100">
    <property type="entry name" value="AcylCoA_DH/oxidase_NM_dom_sf"/>
</dbReference>
<dbReference type="PANTHER" id="PTHR43884">
    <property type="entry name" value="ACYL-COA DEHYDROGENASE"/>
    <property type="match status" value="1"/>
</dbReference>
<evidence type="ECO:0000259" key="1">
    <source>
        <dbReference type="Pfam" id="PF02771"/>
    </source>
</evidence>
<dbReference type="EMBL" id="AJWZ01004629">
    <property type="protein sequence ID" value="EKC64901.1"/>
    <property type="molecule type" value="Genomic_DNA"/>
</dbReference>
<dbReference type="SUPFAM" id="SSF56645">
    <property type="entry name" value="Acyl-CoA dehydrogenase NM domain-like"/>
    <property type="match status" value="1"/>
</dbReference>
<dbReference type="PANTHER" id="PTHR43884:SF12">
    <property type="entry name" value="ISOVALERYL-COA DEHYDROGENASE, MITOCHONDRIAL-RELATED"/>
    <property type="match status" value="1"/>
</dbReference>
<dbReference type="GO" id="GO:0003995">
    <property type="term" value="F:acyl-CoA dehydrogenase activity"/>
    <property type="evidence" value="ECO:0007669"/>
    <property type="project" value="TreeGrafter"/>
</dbReference>
<keyword evidence="2" id="KW-0560">Oxidoreductase</keyword>
<dbReference type="AlphaFoldDB" id="K1U050"/>
<organism evidence="2">
    <name type="scientific">human gut metagenome</name>
    <dbReference type="NCBI Taxonomy" id="408170"/>
    <lineage>
        <taxon>unclassified sequences</taxon>
        <taxon>metagenomes</taxon>
        <taxon>organismal metagenomes</taxon>
    </lineage>
</organism>
<dbReference type="InterPro" id="IPR013786">
    <property type="entry name" value="AcylCoA_DH/ox_N"/>
</dbReference>
<sequence length="84" mass="9826">MGKYVLSRERSKIFMSKYGYYLGMTPEQQDIVKMIREFAERELDPVVKEYDEKGEFPVQLHEKWGEMGLFGLDVPEQYGGLGLN</sequence>
<comment type="caution">
    <text evidence="2">The sequence shown here is derived from an EMBL/GenBank/DDBJ whole genome shotgun (WGS) entry which is preliminary data.</text>
</comment>